<comment type="function">
    <text evidence="7">Component of the signal recognition particle (SRP) complex, a ribonucleoprotein complex that mediates the cotranslational targeting of secretory and membrane proteins to the endoplasmic reticulum (ER).</text>
</comment>
<comment type="similarity">
    <text evidence="2 7">Belongs to the SRP14 family.</text>
</comment>
<dbReference type="SUPFAM" id="SSF54762">
    <property type="entry name" value="Signal recognition particle alu RNA binding heterodimer, SRP9/14"/>
    <property type="match status" value="1"/>
</dbReference>
<dbReference type="AlphaFoldDB" id="G0W6D9"/>
<dbReference type="GO" id="GO:0030942">
    <property type="term" value="F:endoplasmic reticulum signal peptide binding"/>
    <property type="evidence" value="ECO:0007669"/>
    <property type="project" value="UniProtKB-UniRule"/>
</dbReference>
<evidence type="ECO:0000313" key="9">
    <source>
        <dbReference type="EMBL" id="CCD23350.1"/>
    </source>
</evidence>
<evidence type="ECO:0000256" key="4">
    <source>
        <dbReference type="ARBA" id="ARBA00022884"/>
    </source>
</evidence>
<keyword evidence="5 7" id="KW-0733">Signal recognition particle</keyword>
<feature type="compositionally biased region" description="Basic residues" evidence="8">
    <location>
        <begin position="124"/>
        <end position="144"/>
    </location>
</feature>
<accession>G0W6D9</accession>
<keyword evidence="4 7" id="KW-0694">RNA-binding</keyword>
<gene>
    <name evidence="9" type="primary">NDAI0B03150</name>
    <name evidence="9" type="ordered locus">NDAI_0B03150</name>
</gene>
<evidence type="ECO:0000256" key="3">
    <source>
        <dbReference type="ARBA" id="ARBA00022490"/>
    </source>
</evidence>
<evidence type="ECO:0000313" key="10">
    <source>
        <dbReference type="Proteomes" id="UP000000689"/>
    </source>
</evidence>
<dbReference type="InterPro" id="IPR009018">
    <property type="entry name" value="Signal_recog_particle_SRP9/14"/>
</dbReference>
<keyword evidence="10" id="KW-1185">Reference proteome</keyword>
<keyword evidence="6 7" id="KW-0687">Ribonucleoprotein</keyword>
<dbReference type="RefSeq" id="XP_003668593.1">
    <property type="nucleotide sequence ID" value="XM_003668545.1"/>
</dbReference>
<feature type="region of interest" description="Disordered" evidence="8">
    <location>
        <begin position="123"/>
        <end position="144"/>
    </location>
</feature>
<proteinExistence type="inferred from homology"/>
<evidence type="ECO:0000256" key="2">
    <source>
        <dbReference type="ARBA" id="ARBA00010349"/>
    </source>
</evidence>
<evidence type="ECO:0000256" key="6">
    <source>
        <dbReference type="ARBA" id="ARBA00023274"/>
    </source>
</evidence>
<protein>
    <recommendedName>
        <fullName evidence="7">Signal recognition particle subunit SRP14</fullName>
    </recommendedName>
    <alternativeName>
        <fullName evidence="7">Signal recognition particle 14 kDa protein</fullName>
    </alternativeName>
</protein>
<dbReference type="GO" id="GO:0006616">
    <property type="term" value="P:SRP-dependent cotranslational protein targeting to membrane, translocation"/>
    <property type="evidence" value="ECO:0007669"/>
    <property type="project" value="EnsemblFungi"/>
</dbReference>
<dbReference type="GeneID" id="11498438"/>
<reference evidence="9 10" key="1">
    <citation type="journal article" date="2011" name="Proc. Natl. Acad. Sci. U.S.A.">
        <title>Evolutionary erosion of yeast sex chromosomes by mating-type switching accidents.</title>
        <authorList>
            <person name="Gordon J.L."/>
            <person name="Armisen D."/>
            <person name="Proux-Wera E."/>
            <person name="Oheigeartaigh S.S."/>
            <person name="Byrne K.P."/>
            <person name="Wolfe K.H."/>
        </authorList>
    </citation>
    <scope>NUCLEOTIDE SEQUENCE [LARGE SCALE GENOMIC DNA]</scope>
    <source>
        <strain evidence="10">ATCC 10597 / BCRC 20456 / CBS 421 / NBRC 0211 / NRRL Y-12639</strain>
    </source>
</reference>
<dbReference type="HOGENOM" id="CLU_094309_3_0_1"/>
<comment type="subcellular location">
    <subcellularLocation>
        <location evidence="1 7">Cytoplasm</location>
    </subcellularLocation>
</comment>
<evidence type="ECO:0000256" key="5">
    <source>
        <dbReference type="ARBA" id="ARBA00023135"/>
    </source>
</evidence>
<dbReference type="Pfam" id="PF02290">
    <property type="entry name" value="SRP14"/>
    <property type="match status" value="1"/>
</dbReference>
<dbReference type="GO" id="GO:0008312">
    <property type="term" value="F:7S RNA binding"/>
    <property type="evidence" value="ECO:0007669"/>
    <property type="project" value="UniProtKB-UniRule"/>
</dbReference>
<sequence>MSTNEGCLSSETFLVKVSEFFKIANEKKITVHLTLKRLIDRDPVEENPELDSTKQPFFDVSQKATGVVPAGKEISTKEYPLLIRISYGSHAKKTKCSTIINSDQLDKFWQDYTSVVKSSMNGLIKKKKKKGKSAGTKDKKKGKK</sequence>
<dbReference type="Proteomes" id="UP000000689">
    <property type="component" value="Chromosome 2"/>
</dbReference>
<evidence type="ECO:0000256" key="1">
    <source>
        <dbReference type="ARBA" id="ARBA00004496"/>
    </source>
</evidence>
<dbReference type="InterPro" id="IPR003210">
    <property type="entry name" value="Signal_recog_particle_SRP14"/>
</dbReference>
<dbReference type="EMBL" id="HE580268">
    <property type="protein sequence ID" value="CCD23350.1"/>
    <property type="molecule type" value="Genomic_DNA"/>
</dbReference>
<comment type="subunit">
    <text evidence="7">Component of a fungal signal recognition particle (SRP) complex that consists of a 7SL RNA molecule (scR1) and at least six protein subunits: SRP72, SRP68, SRP54, SEC65, SRP21 and SRP14.</text>
</comment>
<dbReference type="PANTHER" id="PTHR12013">
    <property type="entry name" value="SIGNAL RECOGNITION PARTICLE 14 KD PROTEIN"/>
    <property type="match status" value="1"/>
</dbReference>
<dbReference type="OMA" id="DKFWQDY"/>
<keyword evidence="3 7" id="KW-0963">Cytoplasm</keyword>
<dbReference type="eggNOG" id="KOG1761">
    <property type="taxonomic scope" value="Eukaryota"/>
</dbReference>
<evidence type="ECO:0000256" key="8">
    <source>
        <dbReference type="SAM" id="MobiDB-lite"/>
    </source>
</evidence>
<dbReference type="STRING" id="1071378.G0W6D9"/>
<organism evidence="9 10">
    <name type="scientific">Naumovozyma dairenensis (strain ATCC 10597 / BCRC 20456 / CBS 421 / NBRC 0211 / NRRL Y-12639)</name>
    <name type="common">Saccharomyces dairenensis</name>
    <dbReference type="NCBI Taxonomy" id="1071378"/>
    <lineage>
        <taxon>Eukaryota</taxon>
        <taxon>Fungi</taxon>
        <taxon>Dikarya</taxon>
        <taxon>Ascomycota</taxon>
        <taxon>Saccharomycotina</taxon>
        <taxon>Saccharomycetes</taxon>
        <taxon>Saccharomycetales</taxon>
        <taxon>Saccharomycetaceae</taxon>
        <taxon>Naumovozyma</taxon>
    </lineage>
</organism>
<dbReference type="OrthoDB" id="19209at2759"/>
<dbReference type="KEGG" id="ndi:NDAI_0B03150"/>
<dbReference type="Gene3D" id="3.30.720.10">
    <property type="entry name" value="Signal recognition particle alu RNA binding heterodimer, srp9/1"/>
    <property type="match status" value="1"/>
</dbReference>
<evidence type="ECO:0000256" key="7">
    <source>
        <dbReference type="RuleBase" id="RU368100"/>
    </source>
</evidence>
<dbReference type="GO" id="GO:0005786">
    <property type="term" value="C:signal recognition particle, endoplasmic reticulum targeting"/>
    <property type="evidence" value="ECO:0007669"/>
    <property type="project" value="UniProtKB-UniRule"/>
</dbReference>
<name>G0W6D9_NAUDC</name>